<keyword evidence="3" id="KW-1185">Reference proteome</keyword>
<sequence>MEVKDYCKNVDMELTVWKAKLYDVISKVEKLPTSSKQRMLEEVNGLHIVMAELEDRIDKLRTECPVSWKPEKDEIQGKFSELTSKYNSAAGVLFDYDFGG</sequence>
<dbReference type="EMBL" id="CP054140">
    <property type="protein sequence ID" value="QQG65039.1"/>
    <property type="molecule type" value="Genomic_DNA"/>
</dbReference>
<dbReference type="Proteomes" id="UP000596092">
    <property type="component" value="Chromosome"/>
</dbReference>
<proteinExistence type="predicted"/>
<keyword evidence="1" id="KW-0175">Coiled coil</keyword>
<evidence type="ECO:0000256" key="1">
    <source>
        <dbReference type="SAM" id="Coils"/>
    </source>
</evidence>
<gene>
    <name evidence="2" type="ORF">HP555_03745</name>
</gene>
<name>A0A7T5VBV7_9BACT</name>
<dbReference type="RefSeq" id="WP_199263855.1">
    <property type="nucleotide sequence ID" value="NZ_CP054140.1"/>
</dbReference>
<accession>A0A7T5VBV7</accession>
<protein>
    <submittedName>
        <fullName evidence="2">Uncharacterized protein</fullName>
    </submittedName>
</protein>
<organism evidence="2 3">
    <name type="scientific">Desulfobulbus oligotrophicus</name>
    <dbReference type="NCBI Taxonomy" id="1909699"/>
    <lineage>
        <taxon>Bacteria</taxon>
        <taxon>Pseudomonadati</taxon>
        <taxon>Thermodesulfobacteriota</taxon>
        <taxon>Desulfobulbia</taxon>
        <taxon>Desulfobulbales</taxon>
        <taxon>Desulfobulbaceae</taxon>
        <taxon>Desulfobulbus</taxon>
    </lineage>
</organism>
<evidence type="ECO:0000313" key="3">
    <source>
        <dbReference type="Proteomes" id="UP000596092"/>
    </source>
</evidence>
<feature type="coiled-coil region" evidence="1">
    <location>
        <begin position="36"/>
        <end position="63"/>
    </location>
</feature>
<dbReference type="AlphaFoldDB" id="A0A7T5VBV7"/>
<dbReference type="KEGG" id="dog:HP555_03745"/>
<evidence type="ECO:0000313" key="2">
    <source>
        <dbReference type="EMBL" id="QQG65039.1"/>
    </source>
</evidence>
<reference evidence="2 3" key="1">
    <citation type="submission" date="2020-05" db="EMBL/GenBank/DDBJ databases">
        <title>Complete genome of Desulfobulbus oligotrophicus.</title>
        <authorList>
            <person name="Podar M."/>
        </authorList>
    </citation>
    <scope>NUCLEOTIDE SEQUENCE [LARGE SCALE GENOMIC DNA]</scope>
    <source>
        <strain evidence="2 3">Prop6</strain>
    </source>
</reference>